<feature type="transmembrane region" description="Helical" evidence="6">
    <location>
        <begin position="334"/>
        <end position="356"/>
    </location>
</feature>
<feature type="transmembrane region" description="Helical" evidence="6">
    <location>
        <begin position="88"/>
        <end position="110"/>
    </location>
</feature>
<feature type="transmembrane region" description="Helical" evidence="6">
    <location>
        <begin position="368"/>
        <end position="385"/>
    </location>
</feature>
<comment type="subcellular location">
    <subcellularLocation>
        <location evidence="1">Cell membrane</location>
        <topology evidence="1">Multi-pass membrane protein</topology>
    </subcellularLocation>
</comment>
<evidence type="ECO:0000256" key="5">
    <source>
        <dbReference type="ARBA" id="ARBA00023136"/>
    </source>
</evidence>
<feature type="transmembrane region" description="Helical" evidence="6">
    <location>
        <begin position="146"/>
        <end position="167"/>
    </location>
</feature>
<dbReference type="eggNOG" id="COG2244">
    <property type="taxonomic scope" value="Bacteria"/>
</dbReference>
<keyword evidence="3 6" id="KW-0812">Transmembrane</keyword>
<feature type="transmembrane region" description="Helical" evidence="6">
    <location>
        <begin position="391"/>
        <end position="411"/>
    </location>
</feature>
<sequence length="495" mass="58142">MNKGLLKKFCEYGIGSFITLFLGFITSPIVTRLINPDEYGKYSMFMMMSNLCLFIIMFGFDQAFIRFFYDEKEEDRKKLLMKCISIPIIMWIITTFIFLSFGEIIIGYLFGSTEYNIVYIIVLNNLINIFNKFSLIMLRMEQKSKLYSLMQISQKIIYITTFIIIVFPMNKKFLSIVLSIVISNLIVTVIGMYSSRKYWIVRYKDFQDLKYIKTNNKEILKYGIPLVFTFAVTWLFQSMDKLSIKQWSNYTELGIYGAAFTIISLLTTVQHTFSTFWLPVSFEKIKQNNKKEDVKKFFIKIYNLISVIMIFIGLNLIIFKDLIIYILGNRFREASYLIPFLILMPIMYTISEVTVIGINYTKKTKYHIFIALICLIINFIGNYILVPQIGAKGAAISTGTTYIIFFIARTVISSKLLEFSFSIKRILIIIVFMGILAIYSTFNKLDFFMISLYIITLIVLIKLYKYEVGIIINYIKKEFIRLGKNIVRKYIEKYY</sequence>
<feature type="transmembrane region" description="Helical" evidence="6">
    <location>
        <begin position="12"/>
        <end position="30"/>
    </location>
</feature>
<proteinExistence type="predicted"/>
<dbReference type="OrthoDB" id="6017905at2"/>
<evidence type="ECO:0000256" key="3">
    <source>
        <dbReference type="ARBA" id="ARBA00022692"/>
    </source>
</evidence>
<feature type="transmembrane region" description="Helical" evidence="6">
    <location>
        <begin position="301"/>
        <end position="328"/>
    </location>
</feature>
<reference evidence="7 8" key="1">
    <citation type="journal article" date="2015" name="Infect. Genet. Evol.">
        <title>Genomic sequences of six botulinum neurotoxin-producing strains representing three clostridial species illustrate the mobility and diversity of botulinum neurotoxin genes.</title>
        <authorList>
            <person name="Smith T.J."/>
            <person name="Hill K.K."/>
            <person name="Xie G."/>
            <person name="Foley B.T."/>
            <person name="Williamson C.H."/>
            <person name="Foster J.T."/>
            <person name="Johnson S.L."/>
            <person name="Chertkov O."/>
            <person name="Teshima H."/>
            <person name="Gibbons H.S."/>
            <person name="Johnsky L.A."/>
            <person name="Karavis M.A."/>
            <person name="Smith L.A."/>
        </authorList>
    </citation>
    <scope>NUCLEOTIDE SEQUENCE [LARGE SCALE GENOMIC DNA]</scope>
    <source>
        <strain evidence="7 8">Sullivan</strain>
    </source>
</reference>
<evidence type="ECO:0000256" key="1">
    <source>
        <dbReference type="ARBA" id="ARBA00004651"/>
    </source>
</evidence>
<evidence type="ECO:0000256" key="2">
    <source>
        <dbReference type="ARBA" id="ARBA00022475"/>
    </source>
</evidence>
<dbReference type="EMBL" id="CP006905">
    <property type="protein sequence ID" value="AIY82893.1"/>
    <property type="molecule type" value="Genomic_DNA"/>
</dbReference>
<feature type="transmembrane region" description="Helical" evidence="6">
    <location>
        <begin position="447"/>
        <end position="464"/>
    </location>
</feature>
<dbReference type="Proteomes" id="UP000030635">
    <property type="component" value="Chromosome"/>
</dbReference>
<protein>
    <submittedName>
        <fullName evidence="7">Polysaccharide biosynthesis family protein</fullName>
    </submittedName>
</protein>
<evidence type="ECO:0000256" key="4">
    <source>
        <dbReference type="ARBA" id="ARBA00022989"/>
    </source>
</evidence>
<dbReference type="PANTHER" id="PTHR30250">
    <property type="entry name" value="PST FAMILY PREDICTED COLANIC ACID TRANSPORTER"/>
    <property type="match status" value="1"/>
</dbReference>
<dbReference type="GO" id="GO:0005886">
    <property type="term" value="C:plasma membrane"/>
    <property type="evidence" value="ECO:0007669"/>
    <property type="project" value="UniProtKB-SubCell"/>
</dbReference>
<evidence type="ECO:0000313" key="7">
    <source>
        <dbReference type="EMBL" id="AIY82893.1"/>
    </source>
</evidence>
<gene>
    <name evidence="7" type="ORF">U729_530</name>
</gene>
<feature type="transmembrane region" description="Helical" evidence="6">
    <location>
        <begin position="219"/>
        <end position="236"/>
    </location>
</feature>
<feature type="transmembrane region" description="Helical" evidence="6">
    <location>
        <begin position="423"/>
        <end position="441"/>
    </location>
</feature>
<keyword evidence="8" id="KW-1185">Reference proteome</keyword>
<dbReference type="InterPro" id="IPR050833">
    <property type="entry name" value="Poly_Biosynth_Transport"/>
</dbReference>
<dbReference type="RefSeq" id="WP_039311385.1">
    <property type="nucleotide sequence ID" value="NZ_CP006905.1"/>
</dbReference>
<organism evidence="7 8">
    <name type="scientific">Clostridium baratii str. Sullivan</name>
    <dbReference type="NCBI Taxonomy" id="1415775"/>
    <lineage>
        <taxon>Bacteria</taxon>
        <taxon>Bacillati</taxon>
        <taxon>Bacillota</taxon>
        <taxon>Clostridia</taxon>
        <taxon>Eubacteriales</taxon>
        <taxon>Clostridiaceae</taxon>
        <taxon>Clostridium</taxon>
    </lineage>
</organism>
<feature type="transmembrane region" description="Helical" evidence="6">
    <location>
        <begin position="256"/>
        <end position="280"/>
    </location>
</feature>
<evidence type="ECO:0000256" key="6">
    <source>
        <dbReference type="SAM" id="Phobius"/>
    </source>
</evidence>
<dbReference type="InterPro" id="IPR002797">
    <property type="entry name" value="Polysacc_synth"/>
</dbReference>
<dbReference type="Pfam" id="PF01943">
    <property type="entry name" value="Polysacc_synt"/>
    <property type="match status" value="1"/>
</dbReference>
<dbReference type="PANTHER" id="PTHR30250:SF11">
    <property type="entry name" value="O-ANTIGEN TRANSPORTER-RELATED"/>
    <property type="match status" value="1"/>
</dbReference>
<evidence type="ECO:0000313" key="8">
    <source>
        <dbReference type="Proteomes" id="UP000030635"/>
    </source>
</evidence>
<dbReference type="HOGENOM" id="CLU_022017_7_5_9"/>
<accession>A0A0A7FTL7</accession>
<name>A0A0A7FTL7_9CLOT</name>
<feature type="transmembrane region" description="Helical" evidence="6">
    <location>
        <begin position="173"/>
        <end position="194"/>
    </location>
</feature>
<feature type="transmembrane region" description="Helical" evidence="6">
    <location>
        <begin position="42"/>
        <end position="68"/>
    </location>
</feature>
<dbReference type="AlphaFoldDB" id="A0A0A7FTL7"/>
<dbReference type="KEGG" id="cbv:U729_530"/>
<keyword evidence="2" id="KW-1003">Cell membrane</keyword>
<keyword evidence="5 6" id="KW-0472">Membrane</keyword>
<feature type="transmembrane region" description="Helical" evidence="6">
    <location>
        <begin position="116"/>
        <end position="134"/>
    </location>
</feature>
<keyword evidence="4 6" id="KW-1133">Transmembrane helix</keyword>